<reference evidence="2" key="1">
    <citation type="submission" date="2023-03" db="EMBL/GenBank/DDBJ databases">
        <title>Massive genome expansion in bonnet fungi (Mycena s.s.) driven by repeated elements and novel gene families across ecological guilds.</title>
        <authorList>
            <consortium name="Lawrence Berkeley National Laboratory"/>
            <person name="Harder C.B."/>
            <person name="Miyauchi S."/>
            <person name="Viragh M."/>
            <person name="Kuo A."/>
            <person name="Thoen E."/>
            <person name="Andreopoulos B."/>
            <person name="Lu D."/>
            <person name="Skrede I."/>
            <person name="Drula E."/>
            <person name="Henrissat B."/>
            <person name="Morin E."/>
            <person name="Kohler A."/>
            <person name="Barry K."/>
            <person name="LaButti K."/>
            <person name="Morin E."/>
            <person name="Salamov A."/>
            <person name="Lipzen A."/>
            <person name="Mereny Z."/>
            <person name="Hegedus B."/>
            <person name="Baldrian P."/>
            <person name="Stursova M."/>
            <person name="Weitz H."/>
            <person name="Taylor A."/>
            <person name="Grigoriev I.V."/>
            <person name="Nagy L.G."/>
            <person name="Martin F."/>
            <person name="Kauserud H."/>
        </authorList>
    </citation>
    <scope>NUCLEOTIDE SEQUENCE</scope>
    <source>
        <strain evidence="2">CBHHK173m</strain>
    </source>
</reference>
<evidence type="ECO:0000313" key="2">
    <source>
        <dbReference type="EMBL" id="KAJ7066888.1"/>
    </source>
</evidence>
<keyword evidence="3" id="KW-1185">Reference proteome</keyword>
<accession>A0AAD6XHP8</accession>
<proteinExistence type="predicted"/>
<evidence type="ECO:0000256" key="1">
    <source>
        <dbReference type="SAM" id="Phobius"/>
    </source>
</evidence>
<feature type="transmembrane region" description="Helical" evidence="1">
    <location>
        <begin position="30"/>
        <end position="48"/>
    </location>
</feature>
<organism evidence="2 3">
    <name type="scientific">Mycena belliarum</name>
    <dbReference type="NCBI Taxonomy" id="1033014"/>
    <lineage>
        <taxon>Eukaryota</taxon>
        <taxon>Fungi</taxon>
        <taxon>Dikarya</taxon>
        <taxon>Basidiomycota</taxon>
        <taxon>Agaricomycotina</taxon>
        <taxon>Agaricomycetes</taxon>
        <taxon>Agaricomycetidae</taxon>
        <taxon>Agaricales</taxon>
        <taxon>Marasmiineae</taxon>
        <taxon>Mycenaceae</taxon>
        <taxon>Mycena</taxon>
    </lineage>
</organism>
<name>A0AAD6XHP8_9AGAR</name>
<dbReference type="AlphaFoldDB" id="A0AAD6XHP8"/>
<keyword evidence="1" id="KW-1133">Transmembrane helix</keyword>
<keyword evidence="1" id="KW-0472">Membrane</keyword>
<protein>
    <submittedName>
        <fullName evidence="2">Uncharacterized protein</fullName>
    </submittedName>
</protein>
<gene>
    <name evidence="2" type="ORF">B0H15DRAFT_872149</name>
</gene>
<dbReference type="Proteomes" id="UP001222325">
    <property type="component" value="Unassembled WGS sequence"/>
</dbReference>
<dbReference type="EMBL" id="JARJCN010000157">
    <property type="protein sequence ID" value="KAJ7066888.1"/>
    <property type="molecule type" value="Genomic_DNA"/>
</dbReference>
<feature type="transmembrane region" description="Helical" evidence="1">
    <location>
        <begin position="68"/>
        <end position="89"/>
    </location>
</feature>
<keyword evidence="1" id="KW-0812">Transmembrane</keyword>
<sequence>SWPRTTAFARSTNALFRPTWRRALYVLRPLVPRPPIVLAACLVSIAALVWEKKMGGRWDPAFPVPRMIWTLALLVIPTWGLLMFSACICGRACRMRYRRHDAGYEMLRRDLVQGAERSTLFLPCACPIRCLYALYLRAPHRPSIQARCGAREPGSKAGGVRERR</sequence>
<feature type="non-terminal residue" evidence="2">
    <location>
        <position position="1"/>
    </location>
</feature>
<comment type="caution">
    <text evidence="2">The sequence shown here is derived from an EMBL/GenBank/DDBJ whole genome shotgun (WGS) entry which is preliminary data.</text>
</comment>
<evidence type="ECO:0000313" key="3">
    <source>
        <dbReference type="Proteomes" id="UP001222325"/>
    </source>
</evidence>